<name>A0A433J7K0_9PROT</name>
<organism evidence="2 3">
    <name type="scientific">Azospirillum doebereinerae</name>
    <dbReference type="NCBI Taxonomy" id="92933"/>
    <lineage>
        <taxon>Bacteria</taxon>
        <taxon>Pseudomonadati</taxon>
        <taxon>Pseudomonadota</taxon>
        <taxon>Alphaproteobacteria</taxon>
        <taxon>Rhodospirillales</taxon>
        <taxon>Azospirillaceae</taxon>
        <taxon>Azospirillum</taxon>
    </lineage>
</organism>
<keyword evidence="3" id="KW-1185">Reference proteome</keyword>
<evidence type="ECO:0000313" key="3">
    <source>
        <dbReference type="Proteomes" id="UP000280346"/>
    </source>
</evidence>
<gene>
    <name evidence="2" type="ORF">EJ913_14935</name>
</gene>
<sequence>MNSQKFHIGQIVHFCEPEVKHGAPRGDHRVERFLPPDSGENQYRVKGTETGRERVARESQLGGRMAVEALAQSLYEAENATKVPWSTRNRIVRAPWLKAALLQLAAIESAP</sequence>
<dbReference type="Proteomes" id="UP000280346">
    <property type="component" value="Unassembled WGS sequence"/>
</dbReference>
<proteinExistence type="predicted"/>
<reference evidence="2 3" key="1">
    <citation type="submission" date="2018-12" db="EMBL/GenBank/DDBJ databases">
        <authorList>
            <person name="Yang Y."/>
        </authorList>
    </citation>
    <scope>NUCLEOTIDE SEQUENCE [LARGE SCALE GENOMIC DNA]</scope>
    <source>
        <strain evidence="2 3">GSF71</strain>
    </source>
</reference>
<evidence type="ECO:0000313" key="2">
    <source>
        <dbReference type="EMBL" id="RUQ69665.1"/>
    </source>
</evidence>
<comment type="caution">
    <text evidence="2">The sequence shown here is derived from an EMBL/GenBank/DDBJ whole genome shotgun (WGS) entry which is preliminary data.</text>
</comment>
<dbReference type="EMBL" id="RZIJ01000011">
    <property type="protein sequence ID" value="RUQ69665.1"/>
    <property type="molecule type" value="Genomic_DNA"/>
</dbReference>
<dbReference type="AlphaFoldDB" id="A0A433J7K0"/>
<protein>
    <submittedName>
        <fullName evidence="2">Uncharacterized protein</fullName>
    </submittedName>
</protein>
<accession>A0A433J7K0</accession>
<feature type="region of interest" description="Disordered" evidence="1">
    <location>
        <begin position="21"/>
        <end position="51"/>
    </location>
</feature>
<feature type="compositionally biased region" description="Basic and acidic residues" evidence="1">
    <location>
        <begin position="21"/>
        <end position="34"/>
    </location>
</feature>
<dbReference type="RefSeq" id="WP_126999209.1">
    <property type="nucleotide sequence ID" value="NZ_CP173192.1"/>
</dbReference>
<dbReference type="OrthoDB" id="8455641at2"/>
<evidence type="ECO:0000256" key="1">
    <source>
        <dbReference type="SAM" id="MobiDB-lite"/>
    </source>
</evidence>